<dbReference type="PANTHER" id="PTHR36156:SF2">
    <property type="entry name" value="CUPIN TYPE-2 DOMAIN-CONTAINING PROTEIN"/>
    <property type="match status" value="1"/>
</dbReference>
<proteinExistence type="predicted"/>
<dbReference type="SUPFAM" id="SSF51182">
    <property type="entry name" value="RmlC-like cupins"/>
    <property type="match status" value="1"/>
</dbReference>
<dbReference type="AlphaFoldDB" id="A0A072PGI8"/>
<dbReference type="CDD" id="cd02231">
    <property type="entry name" value="cupin_BLL6423-like"/>
    <property type="match status" value="1"/>
</dbReference>
<comment type="caution">
    <text evidence="2">The sequence shown here is derived from an EMBL/GenBank/DDBJ whole genome shotgun (WGS) entry which is preliminary data.</text>
</comment>
<dbReference type="Proteomes" id="UP000027920">
    <property type="component" value="Unassembled WGS sequence"/>
</dbReference>
<dbReference type="InterPro" id="IPR047142">
    <property type="entry name" value="OryJ/VirC-like"/>
</dbReference>
<dbReference type="InterPro" id="IPR011051">
    <property type="entry name" value="RmlC_Cupin_sf"/>
</dbReference>
<gene>
    <name evidence="2" type="ORF">A1O9_06339</name>
</gene>
<dbReference type="EMBL" id="AMGV01000004">
    <property type="protein sequence ID" value="KEF58413.1"/>
    <property type="molecule type" value="Genomic_DNA"/>
</dbReference>
<protein>
    <recommendedName>
        <fullName evidence="1">Cupin type-2 domain-containing protein</fullName>
    </recommendedName>
</protein>
<dbReference type="InterPro" id="IPR013096">
    <property type="entry name" value="Cupin_2"/>
</dbReference>
<organism evidence="2 3">
    <name type="scientific">Exophiala aquamarina CBS 119918</name>
    <dbReference type="NCBI Taxonomy" id="1182545"/>
    <lineage>
        <taxon>Eukaryota</taxon>
        <taxon>Fungi</taxon>
        <taxon>Dikarya</taxon>
        <taxon>Ascomycota</taxon>
        <taxon>Pezizomycotina</taxon>
        <taxon>Eurotiomycetes</taxon>
        <taxon>Chaetothyriomycetidae</taxon>
        <taxon>Chaetothyriales</taxon>
        <taxon>Herpotrichiellaceae</taxon>
        <taxon>Exophiala</taxon>
    </lineage>
</organism>
<dbReference type="PANTHER" id="PTHR36156">
    <property type="entry name" value="SLR2101 PROTEIN"/>
    <property type="match status" value="1"/>
</dbReference>
<evidence type="ECO:0000259" key="1">
    <source>
        <dbReference type="Pfam" id="PF07883"/>
    </source>
</evidence>
<dbReference type="InterPro" id="IPR014710">
    <property type="entry name" value="RmlC-like_jellyroll"/>
</dbReference>
<dbReference type="RefSeq" id="XP_013261003.1">
    <property type="nucleotide sequence ID" value="XM_013405549.1"/>
</dbReference>
<dbReference type="VEuPathDB" id="FungiDB:A1O9_06339"/>
<feature type="domain" description="Cupin type-2" evidence="1">
    <location>
        <begin position="97"/>
        <end position="163"/>
    </location>
</feature>
<dbReference type="Pfam" id="PF07883">
    <property type="entry name" value="Cupin_2"/>
    <property type="match status" value="1"/>
</dbReference>
<dbReference type="OrthoDB" id="5840532at2759"/>
<evidence type="ECO:0000313" key="3">
    <source>
        <dbReference type="Proteomes" id="UP000027920"/>
    </source>
</evidence>
<dbReference type="GeneID" id="25281256"/>
<keyword evidence="3" id="KW-1185">Reference proteome</keyword>
<accession>A0A072PGI8</accession>
<dbReference type="STRING" id="1182545.A0A072PGI8"/>
<evidence type="ECO:0000313" key="2">
    <source>
        <dbReference type="EMBL" id="KEF58413.1"/>
    </source>
</evidence>
<dbReference type="HOGENOM" id="CLU_096188_0_0_1"/>
<name>A0A072PGI8_9EURO</name>
<reference evidence="2 3" key="1">
    <citation type="submission" date="2013-03" db="EMBL/GenBank/DDBJ databases">
        <title>The Genome Sequence of Exophiala aquamarina CBS 119918.</title>
        <authorList>
            <consortium name="The Broad Institute Genomics Platform"/>
            <person name="Cuomo C."/>
            <person name="de Hoog S."/>
            <person name="Gorbushina A."/>
            <person name="Walker B."/>
            <person name="Young S.K."/>
            <person name="Zeng Q."/>
            <person name="Gargeya S."/>
            <person name="Fitzgerald M."/>
            <person name="Haas B."/>
            <person name="Abouelleil A."/>
            <person name="Allen A.W."/>
            <person name="Alvarado L."/>
            <person name="Arachchi H.M."/>
            <person name="Berlin A.M."/>
            <person name="Chapman S.B."/>
            <person name="Gainer-Dewar J."/>
            <person name="Goldberg J."/>
            <person name="Griggs A."/>
            <person name="Gujja S."/>
            <person name="Hansen M."/>
            <person name="Howarth C."/>
            <person name="Imamovic A."/>
            <person name="Ireland A."/>
            <person name="Larimer J."/>
            <person name="McCowan C."/>
            <person name="Murphy C."/>
            <person name="Pearson M."/>
            <person name="Poon T.W."/>
            <person name="Priest M."/>
            <person name="Roberts A."/>
            <person name="Saif S."/>
            <person name="Shea T."/>
            <person name="Sisk P."/>
            <person name="Sykes S."/>
            <person name="Wortman J."/>
            <person name="Nusbaum C."/>
            <person name="Birren B."/>
        </authorList>
    </citation>
    <scope>NUCLEOTIDE SEQUENCE [LARGE SCALE GENOMIC DNA]</scope>
    <source>
        <strain evidence="2 3">CBS 119918</strain>
    </source>
</reference>
<dbReference type="Gene3D" id="2.60.120.10">
    <property type="entry name" value="Jelly Rolls"/>
    <property type="match status" value="1"/>
</dbReference>
<sequence>MAVSSTTPSEASLSDFGGPRRLITSHNDAGNAVVVSADDLQWQSMREGAICMSLIYTTSEPTPNLNQDLDIKKHEEKVTGGRIGLVSPGGSVCRMCDFSPSNDPQMHRTKSLDYGVVIEGEMELILDSGEVHLMKKGDVAIQRGTMHAWRNPSSTQWTRMLFVLLDCQALDVGGQKLGESLAPGQHEMVASSID</sequence>